<dbReference type="KEGG" id="spl:Spea_2016"/>
<dbReference type="eggNOG" id="COG4961">
    <property type="taxonomic scope" value="Bacteria"/>
</dbReference>
<dbReference type="HOGENOM" id="CLU_126620_1_1_6"/>
<name>A8H449_SHEPA</name>
<evidence type="ECO:0000259" key="2">
    <source>
        <dbReference type="Pfam" id="PF07811"/>
    </source>
</evidence>
<evidence type="ECO:0000313" key="4">
    <source>
        <dbReference type="Proteomes" id="UP000002608"/>
    </source>
</evidence>
<dbReference type="EMBL" id="CP000851">
    <property type="protein sequence ID" value="ABV87336.1"/>
    <property type="molecule type" value="Genomic_DNA"/>
</dbReference>
<proteinExistence type="predicted"/>
<dbReference type="STRING" id="398579.Spea_2016"/>
<gene>
    <name evidence="3" type="ordered locus">Spea_2016</name>
</gene>
<keyword evidence="1" id="KW-0812">Transmembrane</keyword>
<dbReference type="InterPro" id="IPR012495">
    <property type="entry name" value="TadE-like_dom"/>
</dbReference>
<protein>
    <submittedName>
        <fullName evidence="3">TadE family protein</fullName>
    </submittedName>
</protein>
<feature type="domain" description="TadE-like" evidence="2">
    <location>
        <begin position="12"/>
        <end position="54"/>
    </location>
</feature>
<accession>A8H449</accession>
<organism evidence="3 4">
    <name type="scientific">Shewanella pealeana (strain ATCC 700345 / ANG-SQ1)</name>
    <dbReference type="NCBI Taxonomy" id="398579"/>
    <lineage>
        <taxon>Bacteria</taxon>
        <taxon>Pseudomonadati</taxon>
        <taxon>Pseudomonadota</taxon>
        <taxon>Gammaproteobacteria</taxon>
        <taxon>Alteromonadales</taxon>
        <taxon>Shewanellaceae</taxon>
        <taxon>Shewanella</taxon>
    </lineage>
</organism>
<dbReference type="Proteomes" id="UP000002608">
    <property type="component" value="Chromosome"/>
</dbReference>
<dbReference type="RefSeq" id="WP_012155252.1">
    <property type="nucleotide sequence ID" value="NC_009901.1"/>
</dbReference>
<dbReference type="AlphaFoldDB" id="A8H449"/>
<sequence>MLNLLSSNKQKGLAAVEFTLLVPFFLFLIFAVAELGRGLYQYSQLTRMIRDAGRHLSQSIITTRNGVPSDLIDQNCDNCISDTLNILMYGANTGTSKLLSGIEITDISISEFPIDSGILVISVDYNWTPIFFDKLSGFGFNNDAIDLGFSLNSTYAVRAI</sequence>
<feature type="transmembrane region" description="Helical" evidence="1">
    <location>
        <begin position="20"/>
        <end position="40"/>
    </location>
</feature>
<keyword evidence="4" id="KW-1185">Reference proteome</keyword>
<keyword evidence="1" id="KW-0472">Membrane</keyword>
<reference evidence="3 4" key="1">
    <citation type="submission" date="2007-10" db="EMBL/GenBank/DDBJ databases">
        <title>Complete sequence of Shewanella pealeana ATCC 700345.</title>
        <authorList>
            <consortium name="US DOE Joint Genome Institute"/>
            <person name="Copeland A."/>
            <person name="Lucas S."/>
            <person name="Lapidus A."/>
            <person name="Barry K."/>
            <person name="Glavina del Rio T."/>
            <person name="Dalin E."/>
            <person name="Tice H."/>
            <person name="Pitluck S."/>
            <person name="Chertkov O."/>
            <person name="Brettin T."/>
            <person name="Bruce D."/>
            <person name="Detter J.C."/>
            <person name="Han C."/>
            <person name="Schmutz J."/>
            <person name="Larimer F."/>
            <person name="Land M."/>
            <person name="Hauser L."/>
            <person name="Kyrpides N."/>
            <person name="Kim E."/>
            <person name="Zhao J.-S.Z."/>
            <person name="Manno D."/>
            <person name="Hawari J."/>
            <person name="Richardson P."/>
        </authorList>
    </citation>
    <scope>NUCLEOTIDE SEQUENCE [LARGE SCALE GENOMIC DNA]</scope>
    <source>
        <strain evidence="4">ATCC 700345 / ANG-SQ1</strain>
    </source>
</reference>
<keyword evidence="1" id="KW-1133">Transmembrane helix</keyword>
<evidence type="ECO:0000313" key="3">
    <source>
        <dbReference type="EMBL" id="ABV87336.1"/>
    </source>
</evidence>
<dbReference type="OrthoDB" id="7026216at2"/>
<dbReference type="Pfam" id="PF07811">
    <property type="entry name" value="TadE"/>
    <property type="match status" value="1"/>
</dbReference>
<evidence type="ECO:0000256" key="1">
    <source>
        <dbReference type="SAM" id="Phobius"/>
    </source>
</evidence>